<accession>A0A3M7RQ90</accession>
<evidence type="ECO:0000313" key="5">
    <source>
        <dbReference type="Proteomes" id="UP000276133"/>
    </source>
</evidence>
<evidence type="ECO:0000256" key="2">
    <source>
        <dbReference type="SAM" id="MobiDB-lite"/>
    </source>
</evidence>
<feature type="compositionally biased region" description="Basic and acidic residues" evidence="2">
    <location>
        <begin position="33"/>
        <end position="49"/>
    </location>
</feature>
<dbReference type="GO" id="GO:0008270">
    <property type="term" value="F:zinc ion binding"/>
    <property type="evidence" value="ECO:0007669"/>
    <property type="project" value="UniProtKB-KW"/>
</dbReference>
<keyword evidence="1" id="KW-0479">Metal-binding</keyword>
<name>A0A3M7RQ90_BRAPC</name>
<protein>
    <recommendedName>
        <fullName evidence="3">SWIM-type domain-containing protein</fullName>
    </recommendedName>
</protein>
<evidence type="ECO:0000259" key="3">
    <source>
        <dbReference type="PROSITE" id="PS50966"/>
    </source>
</evidence>
<dbReference type="InterPro" id="IPR007527">
    <property type="entry name" value="Znf_SWIM"/>
</dbReference>
<keyword evidence="1" id="KW-0862">Zinc</keyword>
<sequence length="223" mass="26462">LNEEDYAKHPSNRSLTEDEEKRNFRTLRNRRRRENDSYDNEPKDEKDDHPLKAFENVMNDRIKIDNHNNFKLIYDQVTYKVEYEDSTVTLASDKSTSMVCNYNSDKPSCNCFDFGCSLLPCRHILYIRKRQNLVIIGRDMVHTRWANMRFSNAKFEIRYDQVDFLSYVNLNSIIAESISNKPKTTTINDSNSIFNKCKRIMNKIAQLVSGDSEDVFHDEWDRF</sequence>
<proteinExistence type="predicted"/>
<feature type="domain" description="SWIM-type" evidence="3">
    <location>
        <begin position="86"/>
        <end position="132"/>
    </location>
</feature>
<keyword evidence="1" id="KW-0863">Zinc-finger</keyword>
<evidence type="ECO:0000256" key="1">
    <source>
        <dbReference type="PROSITE-ProRule" id="PRU00325"/>
    </source>
</evidence>
<gene>
    <name evidence="4" type="ORF">BpHYR1_016221</name>
</gene>
<dbReference type="PROSITE" id="PS50966">
    <property type="entry name" value="ZF_SWIM"/>
    <property type="match status" value="1"/>
</dbReference>
<feature type="region of interest" description="Disordered" evidence="2">
    <location>
        <begin position="1"/>
        <end position="49"/>
    </location>
</feature>
<organism evidence="4 5">
    <name type="scientific">Brachionus plicatilis</name>
    <name type="common">Marine rotifer</name>
    <name type="synonym">Brachionus muelleri</name>
    <dbReference type="NCBI Taxonomy" id="10195"/>
    <lineage>
        <taxon>Eukaryota</taxon>
        <taxon>Metazoa</taxon>
        <taxon>Spiralia</taxon>
        <taxon>Gnathifera</taxon>
        <taxon>Rotifera</taxon>
        <taxon>Eurotatoria</taxon>
        <taxon>Monogononta</taxon>
        <taxon>Pseudotrocha</taxon>
        <taxon>Ploima</taxon>
        <taxon>Brachionidae</taxon>
        <taxon>Brachionus</taxon>
    </lineage>
</organism>
<keyword evidence="5" id="KW-1185">Reference proteome</keyword>
<dbReference type="EMBL" id="REGN01002875">
    <property type="protein sequence ID" value="RNA25704.1"/>
    <property type="molecule type" value="Genomic_DNA"/>
</dbReference>
<dbReference type="AlphaFoldDB" id="A0A3M7RQ90"/>
<comment type="caution">
    <text evidence="4">The sequence shown here is derived from an EMBL/GenBank/DDBJ whole genome shotgun (WGS) entry which is preliminary data.</text>
</comment>
<feature type="non-terminal residue" evidence="4">
    <location>
        <position position="1"/>
    </location>
</feature>
<dbReference type="OrthoDB" id="10207257at2759"/>
<evidence type="ECO:0000313" key="4">
    <source>
        <dbReference type="EMBL" id="RNA25704.1"/>
    </source>
</evidence>
<reference evidence="4 5" key="1">
    <citation type="journal article" date="2018" name="Sci. Rep.">
        <title>Genomic signatures of local adaptation to the degree of environmental predictability in rotifers.</title>
        <authorList>
            <person name="Franch-Gras L."/>
            <person name="Hahn C."/>
            <person name="Garcia-Roger E.M."/>
            <person name="Carmona M.J."/>
            <person name="Serra M."/>
            <person name="Gomez A."/>
        </authorList>
    </citation>
    <scope>NUCLEOTIDE SEQUENCE [LARGE SCALE GENOMIC DNA]</scope>
    <source>
        <strain evidence="4">HYR1</strain>
    </source>
</reference>
<dbReference type="Proteomes" id="UP000276133">
    <property type="component" value="Unassembled WGS sequence"/>
</dbReference>